<accession>A0A1Q4UY86</accession>
<feature type="compositionally biased region" description="Low complexity" evidence="3">
    <location>
        <begin position="73"/>
        <end position="84"/>
    </location>
</feature>
<dbReference type="PANTHER" id="PTHR30023">
    <property type="entry name" value="D-ALANYL-D-ALANINE CARBOXYPEPTIDASE"/>
    <property type="match status" value="1"/>
</dbReference>
<keyword evidence="4" id="KW-0121">Carboxypeptidase</keyword>
<dbReference type="InterPro" id="IPR012338">
    <property type="entry name" value="Beta-lactam/transpept-like"/>
</dbReference>
<dbReference type="InterPro" id="IPR000667">
    <property type="entry name" value="Peptidase_S13"/>
</dbReference>
<comment type="caution">
    <text evidence="4">The sequence shown here is derived from an EMBL/GenBank/DDBJ whole genome shotgun (WGS) entry which is preliminary data.</text>
</comment>
<gene>
    <name evidence="4" type="ORF">AB852_35010</name>
</gene>
<reference evidence="4 5" key="1">
    <citation type="submission" date="2015-06" db="EMBL/GenBank/DDBJ databases">
        <title>Cloning and characterization of the uncialamcin biosynthetic gene cluster.</title>
        <authorList>
            <person name="Yan X."/>
            <person name="Huang T."/>
            <person name="Ge H."/>
            <person name="Shen B."/>
        </authorList>
    </citation>
    <scope>NUCLEOTIDE SEQUENCE [LARGE SCALE GENOMIC DNA]</scope>
    <source>
        <strain evidence="4 5">DCA2648</strain>
    </source>
</reference>
<evidence type="ECO:0000313" key="4">
    <source>
        <dbReference type="EMBL" id="OKH90515.1"/>
    </source>
</evidence>
<dbReference type="GO" id="GO:0004185">
    <property type="term" value="F:serine-type carboxypeptidase activity"/>
    <property type="evidence" value="ECO:0007669"/>
    <property type="project" value="InterPro"/>
</dbReference>
<dbReference type="NCBIfam" id="TIGR00666">
    <property type="entry name" value="PBP4"/>
    <property type="match status" value="1"/>
</dbReference>
<dbReference type="SUPFAM" id="SSF56601">
    <property type="entry name" value="beta-lactamase/transpeptidase-like"/>
    <property type="match status" value="1"/>
</dbReference>
<evidence type="ECO:0000313" key="5">
    <source>
        <dbReference type="Proteomes" id="UP000186455"/>
    </source>
</evidence>
<dbReference type="AlphaFoldDB" id="A0A1Q4UY86"/>
<keyword evidence="5" id="KW-1185">Reference proteome</keyword>
<dbReference type="Proteomes" id="UP000186455">
    <property type="component" value="Unassembled WGS sequence"/>
</dbReference>
<dbReference type="Gene3D" id="3.40.710.10">
    <property type="entry name" value="DD-peptidase/beta-lactamase superfamily"/>
    <property type="match status" value="2"/>
</dbReference>
<feature type="region of interest" description="Disordered" evidence="3">
    <location>
        <begin position="38"/>
        <end position="102"/>
    </location>
</feature>
<dbReference type="Pfam" id="PF02113">
    <property type="entry name" value="Peptidase_S13"/>
    <property type="match status" value="2"/>
</dbReference>
<protein>
    <submittedName>
        <fullName evidence="4">D-alanyl-D-alanine carboxypeptidase</fullName>
    </submittedName>
</protein>
<keyword evidence="2" id="KW-0378">Hydrolase</keyword>
<comment type="similarity">
    <text evidence="1">Belongs to the peptidase S13 family.</text>
</comment>
<dbReference type="PANTHER" id="PTHR30023:SF0">
    <property type="entry name" value="PENICILLIN-SENSITIVE CARBOXYPEPTIDASE A"/>
    <property type="match status" value="1"/>
</dbReference>
<evidence type="ECO:0000256" key="1">
    <source>
        <dbReference type="ARBA" id="ARBA00006096"/>
    </source>
</evidence>
<evidence type="ECO:0000256" key="3">
    <source>
        <dbReference type="SAM" id="MobiDB-lite"/>
    </source>
</evidence>
<dbReference type="GO" id="GO:0006508">
    <property type="term" value="P:proteolysis"/>
    <property type="evidence" value="ECO:0007669"/>
    <property type="project" value="InterPro"/>
</dbReference>
<dbReference type="STRING" id="1048205.AB852_35010"/>
<name>A0A1Q4UY86_9ACTN</name>
<proteinExistence type="inferred from homology"/>
<sequence length="495" mass="49916">MLADLRTQRPSQVKTWQVTTGATVAGLAIAATSVTLAGPWDGSGQRSAERDRAAAQRTEGGAHHAGAEGGTGAKAPKAAPSAPSVLDALGAPGGTAPLPKGPALDKRLAPLLDGSPDGTRTAAAVVDAATGKLLWGRSAGDALTPASTIKVATAVAALTAAGPDHRITTRTVHEPAGSKGPGRVVLVGGGDPTLTARARAGGNASLRTLAERTARALTKSGAREVTLAYDTSLYSGPAVHPIGRNDNIARVSALMVDEGRLDDSSSGPAPRAEDPAKDAAARFADLLAGHGVKVKGSPVAARAAKDALPLAKVASPPLSSLVERMLTSSDNDIAEALNRQTALVSGRPASFGGGGAAVKTQLGKLRMPLGGTRFTDGSGLDRGNRLTPELLTSLLARAAQPERPELRTALTGLPVAGFTGTLRNRYSSGPDAGGTGLVRAKTGTLTGVHTLAGTVVDRDGRLLAFTFMTDGPATDPTATQSRLDRMATSLTTCGC</sequence>
<organism evidence="4 5">
    <name type="scientific">Streptomyces uncialis</name>
    <dbReference type="NCBI Taxonomy" id="1048205"/>
    <lineage>
        <taxon>Bacteria</taxon>
        <taxon>Bacillati</taxon>
        <taxon>Actinomycetota</taxon>
        <taxon>Actinomycetes</taxon>
        <taxon>Kitasatosporales</taxon>
        <taxon>Streptomycetaceae</taxon>
        <taxon>Streptomyces</taxon>
    </lineage>
</organism>
<evidence type="ECO:0000256" key="2">
    <source>
        <dbReference type="ARBA" id="ARBA00022801"/>
    </source>
</evidence>
<feature type="compositionally biased region" description="Basic and acidic residues" evidence="3">
    <location>
        <begin position="47"/>
        <end position="66"/>
    </location>
</feature>
<dbReference type="PRINTS" id="PR00922">
    <property type="entry name" value="DADACBPTASE3"/>
</dbReference>
<dbReference type="GO" id="GO:0000270">
    <property type="term" value="P:peptidoglycan metabolic process"/>
    <property type="evidence" value="ECO:0007669"/>
    <property type="project" value="TreeGrafter"/>
</dbReference>
<keyword evidence="4" id="KW-0645">Protease</keyword>
<dbReference type="EMBL" id="LFBV01000012">
    <property type="protein sequence ID" value="OKH90515.1"/>
    <property type="molecule type" value="Genomic_DNA"/>
</dbReference>